<dbReference type="RefSeq" id="WP_327601183.1">
    <property type="nucleotide sequence ID" value="NZ_JAYXHS010000005.1"/>
</dbReference>
<evidence type="ECO:0000313" key="2">
    <source>
        <dbReference type="Proteomes" id="UP001331561"/>
    </source>
</evidence>
<protein>
    <submittedName>
        <fullName evidence="1">Uncharacterized protein</fullName>
    </submittedName>
</protein>
<proteinExistence type="predicted"/>
<evidence type="ECO:0000313" key="1">
    <source>
        <dbReference type="EMBL" id="MEC5388208.1"/>
    </source>
</evidence>
<dbReference type="Proteomes" id="UP001331561">
    <property type="component" value="Unassembled WGS sequence"/>
</dbReference>
<keyword evidence="2" id="KW-1185">Reference proteome</keyword>
<gene>
    <name evidence="1" type="ORF">VVD49_20910</name>
</gene>
<reference evidence="1 2" key="1">
    <citation type="submission" date="2024-01" db="EMBL/GenBank/DDBJ databases">
        <title>Uliginosibacterium soil sp. nov.</title>
        <authorList>
            <person name="Lv Y."/>
        </authorList>
    </citation>
    <scope>NUCLEOTIDE SEQUENCE [LARGE SCALE GENOMIC DNA]</scope>
    <source>
        <strain evidence="1 2">H3</strain>
    </source>
</reference>
<name>A0ABU6K8R8_9RHOO</name>
<sequence length="93" mass="10278">MGQAAKESYAEFIDSLKAAGVEISNESELTERLAESQRWHYSFMTLARNGAALGIRFLDRGASRHSASIRKAFQRFEFPGNSDSVFADSLASD</sequence>
<organism evidence="1 2">
    <name type="scientific">Uliginosibacterium silvisoli</name>
    <dbReference type="NCBI Taxonomy" id="3114758"/>
    <lineage>
        <taxon>Bacteria</taxon>
        <taxon>Pseudomonadati</taxon>
        <taxon>Pseudomonadota</taxon>
        <taxon>Betaproteobacteria</taxon>
        <taxon>Rhodocyclales</taxon>
        <taxon>Zoogloeaceae</taxon>
        <taxon>Uliginosibacterium</taxon>
    </lineage>
</organism>
<dbReference type="EMBL" id="JAYXHS010000005">
    <property type="protein sequence ID" value="MEC5388208.1"/>
    <property type="molecule type" value="Genomic_DNA"/>
</dbReference>
<comment type="caution">
    <text evidence="1">The sequence shown here is derived from an EMBL/GenBank/DDBJ whole genome shotgun (WGS) entry which is preliminary data.</text>
</comment>
<accession>A0ABU6K8R8</accession>